<keyword evidence="7" id="KW-1185">Reference proteome</keyword>
<dbReference type="InterPro" id="IPR000917">
    <property type="entry name" value="Sulfatase_N"/>
</dbReference>
<dbReference type="Pfam" id="PF00884">
    <property type="entry name" value="Sulfatase"/>
    <property type="match status" value="2"/>
</dbReference>
<feature type="signal peptide" evidence="4">
    <location>
        <begin position="1"/>
        <end position="16"/>
    </location>
</feature>
<dbReference type="Gene3D" id="3.30.1120.10">
    <property type="match status" value="1"/>
</dbReference>
<evidence type="ECO:0000256" key="3">
    <source>
        <dbReference type="SAM" id="Phobius"/>
    </source>
</evidence>
<keyword evidence="3" id="KW-1133">Transmembrane helix</keyword>
<keyword evidence="3" id="KW-0472">Membrane</keyword>
<dbReference type="Gene3D" id="3.40.720.10">
    <property type="entry name" value="Alkaline Phosphatase, subunit A"/>
    <property type="match status" value="2"/>
</dbReference>
<dbReference type="PANTHER" id="PTHR42693:SF49">
    <property type="entry name" value="SULFATASE N-TERMINAL DOMAIN-CONTAINING PROTEIN"/>
    <property type="match status" value="1"/>
</dbReference>
<comment type="similarity">
    <text evidence="2">Belongs to the sulfatase family.</text>
</comment>
<organism evidence="6 7">
    <name type="scientific">Meganyctiphanes norvegica</name>
    <name type="common">Northern krill</name>
    <name type="synonym">Thysanopoda norvegica</name>
    <dbReference type="NCBI Taxonomy" id="48144"/>
    <lineage>
        <taxon>Eukaryota</taxon>
        <taxon>Metazoa</taxon>
        <taxon>Ecdysozoa</taxon>
        <taxon>Arthropoda</taxon>
        <taxon>Crustacea</taxon>
        <taxon>Multicrustacea</taxon>
        <taxon>Malacostraca</taxon>
        <taxon>Eumalacostraca</taxon>
        <taxon>Eucarida</taxon>
        <taxon>Euphausiacea</taxon>
        <taxon>Euphausiidae</taxon>
        <taxon>Meganyctiphanes</taxon>
    </lineage>
</organism>
<keyword evidence="3" id="KW-0812">Transmembrane</keyword>
<proteinExistence type="inferred from homology"/>
<dbReference type="Pfam" id="PF14707">
    <property type="entry name" value="Sulfatase_C"/>
    <property type="match status" value="1"/>
</dbReference>
<dbReference type="SUPFAM" id="SSF53649">
    <property type="entry name" value="Alkaline phosphatase-like"/>
    <property type="match status" value="1"/>
</dbReference>
<accession>A0AAV2PIB3</accession>
<dbReference type="PANTHER" id="PTHR42693">
    <property type="entry name" value="ARYLSULFATASE FAMILY MEMBER"/>
    <property type="match status" value="1"/>
</dbReference>
<feature type="domain" description="Sulfatase N-terminal" evidence="5">
    <location>
        <begin position="20"/>
        <end position="184"/>
    </location>
</feature>
<feature type="transmembrane region" description="Helical" evidence="3">
    <location>
        <begin position="254"/>
        <end position="271"/>
    </location>
</feature>
<gene>
    <name evidence="6" type="ORF">MNOR_LOCUS181</name>
</gene>
<dbReference type="Proteomes" id="UP001497623">
    <property type="component" value="Unassembled WGS sequence"/>
</dbReference>
<feature type="chain" id="PRO_5043461081" description="Sulfatase N-terminal domain-containing protein" evidence="4">
    <location>
        <begin position="17"/>
        <end position="619"/>
    </location>
</feature>
<protein>
    <recommendedName>
        <fullName evidence="5">Sulfatase N-terminal domain-containing protein</fullName>
    </recommendedName>
</protein>
<feature type="transmembrane region" description="Helical" evidence="3">
    <location>
        <begin position="178"/>
        <end position="197"/>
    </location>
</feature>
<name>A0AAV2PIB3_MEGNR</name>
<comment type="caution">
    <text evidence="6">The sequence shown here is derived from an EMBL/GenBank/DDBJ whole genome shotgun (WGS) entry which is preliminary data.</text>
</comment>
<evidence type="ECO:0000256" key="1">
    <source>
        <dbReference type="ARBA" id="ARBA00001913"/>
    </source>
</evidence>
<keyword evidence="4" id="KW-0732">Signal</keyword>
<evidence type="ECO:0000256" key="4">
    <source>
        <dbReference type="SAM" id="SignalP"/>
    </source>
</evidence>
<evidence type="ECO:0000313" key="7">
    <source>
        <dbReference type="Proteomes" id="UP001497623"/>
    </source>
</evidence>
<dbReference type="AlphaFoldDB" id="A0AAV2PIB3"/>
<evidence type="ECO:0000313" key="6">
    <source>
        <dbReference type="EMBL" id="CAL4058737.1"/>
    </source>
</evidence>
<evidence type="ECO:0000259" key="5">
    <source>
        <dbReference type="Pfam" id="PF00884"/>
    </source>
</evidence>
<dbReference type="InterPro" id="IPR017850">
    <property type="entry name" value="Alkaline_phosphatase_core_sf"/>
</dbReference>
<feature type="transmembrane region" description="Helical" evidence="3">
    <location>
        <begin position="209"/>
        <end position="242"/>
    </location>
</feature>
<feature type="domain" description="Sulfatase N-terminal" evidence="5">
    <location>
        <begin position="310"/>
        <end position="467"/>
    </location>
</feature>
<dbReference type="EMBL" id="CAXKWB010000033">
    <property type="protein sequence ID" value="CAL4058737.1"/>
    <property type="molecule type" value="Genomic_DNA"/>
</dbReference>
<dbReference type="GO" id="GO:0004065">
    <property type="term" value="F:arylsulfatase activity"/>
    <property type="evidence" value="ECO:0007669"/>
    <property type="project" value="TreeGrafter"/>
</dbReference>
<dbReference type="InterPro" id="IPR050738">
    <property type="entry name" value="Sulfatase"/>
</dbReference>
<reference evidence="6 7" key="1">
    <citation type="submission" date="2024-05" db="EMBL/GenBank/DDBJ databases">
        <authorList>
            <person name="Wallberg A."/>
        </authorList>
    </citation>
    <scope>NUCLEOTIDE SEQUENCE [LARGE SCALE GENOMIC DNA]</scope>
</reference>
<evidence type="ECO:0000256" key="2">
    <source>
        <dbReference type="ARBA" id="ARBA00008779"/>
    </source>
</evidence>
<sequence length="619" mass="69408">MKTTLTLMLLVCSVASKRPPNIVVFLADDLGIGDLGCYGNNTIKTPNIDRLAHEGVKLNHNLAAAPLCTPSRAALMTSRYAARFGLIGEQDTPPVIVHIASQAKLPHDEITLAQRMKKNNYTTVCVGKWHLGSGCSMFGHNCRGPLDYGFDFFKGLLFTLVDESRGPYSFWLFPLDDVFYQGLLGCIIGTVVMLWFLHKYRILNNKGNILLAVMAVLMLALTWFIPVIQTHYILATVMMFWFLHKYGVFCNKGTILLTIIATLTLVLIWFIRTHYRFHTSKWWQVSPWMDQHMNGILVEDEKVIMQPLVLDGLSQELVEYSIDFIEKHAKDDAPFFLYHAFLHTHTPMFTAKEYDGVSQHGRYGDNVEEMDAGVGAIVKALENNGLTENTIVYFASDHGGWLEGVEGGERVGGYNGMFKGGKGMGGAEGGIRVPGIFKWPGVLKAKTVVNMPTSLMDLMPTLVDMADLTAMDSKEIDGVSLSSILKGEDDKTQRSLLIHHCRKAIHAIRYIKDSHIYKLHFVKYNWLSGTTDFGENDLCSCYGDHVTDISDTPQLFDLSTDPYEDHPINDTDPLYTIIVNEMQQELSAWQGKVTYPPSILSNKLGTILNPFIQPYNLNC</sequence>
<comment type="cofactor">
    <cofactor evidence="1">
        <name>Ca(2+)</name>
        <dbReference type="ChEBI" id="CHEBI:29108"/>
    </cofactor>
</comment>